<dbReference type="Proteomes" id="UP000001555">
    <property type="component" value="Unassembled WGS sequence"/>
</dbReference>
<evidence type="ECO:0000313" key="1">
    <source>
        <dbReference type="EMBL" id="EEC18513.1"/>
    </source>
</evidence>
<sequence>MPQFKENTSQPPRLFFLFFFSSSKMDATMPAVFRGCYVAAPTADGLTEATGKDKR</sequence>
<dbReference type="VEuPathDB" id="VectorBase:ISCI014199"/>
<evidence type="ECO:0000313" key="3">
    <source>
        <dbReference type="Proteomes" id="UP000001555"/>
    </source>
</evidence>
<organism>
    <name type="scientific">Ixodes scapularis</name>
    <name type="common">Black-legged tick</name>
    <name type="synonym">Deer tick</name>
    <dbReference type="NCBI Taxonomy" id="6945"/>
    <lineage>
        <taxon>Eukaryota</taxon>
        <taxon>Metazoa</taxon>
        <taxon>Ecdysozoa</taxon>
        <taxon>Arthropoda</taxon>
        <taxon>Chelicerata</taxon>
        <taxon>Arachnida</taxon>
        <taxon>Acari</taxon>
        <taxon>Parasitiformes</taxon>
        <taxon>Ixodida</taxon>
        <taxon>Ixodoidea</taxon>
        <taxon>Ixodidae</taxon>
        <taxon>Ixodinae</taxon>
        <taxon>Ixodes</taxon>
    </lineage>
</organism>
<protein>
    <submittedName>
        <fullName evidence="1 2">Uncharacterized protein</fullName>
    </submittedName>
</protein>
<dbReference type="VEuPathDB" id="VectorBase:ISCW014199"/>
<keyword evidence="3" id="KW-1185">Reference proteome</keyword>
<dbReference type="InParanoid" id="B7QI41"/>
<dbReference type="EMBL" id="ABJB010143688">
    <property type="status" value="NOT_ANNOTATED_CDS"/>
    <property type="molecule type" value="Genomic_DNA"/>
</dbReference>
<dbReference type="EnsemblMetazoa" id="ISCW014199-RA">
    <property type="protein sequence ID" value="ISCW014199-PA"/>
    <property type="gene ID" value="ISCW014199"/>
</dbReference>
<gene>
    <name evidence="1" type="ORF">IscW_ISCW014199</name>
</gene>
<name>B7QI41_IXOSC</name>
<proteinExistence type="predicted"/>
<reference evidence="1 3" key="1">
    <citation type="submission" date="2008-03" db="EMBL/GenBank/DDBJ databases">
        <title>Annotation of Ixodes scapularis.</title>
        <authorList>
            <consortium name="Ixodes scapularis Genome Project Consortium"/>
            <person name="Caler E."/>
            <person name="Hannick L.I."/>
            <person name="Bidwell S."/>
            <person name="Joardar V."/>
            <person name="Thiagarajan M."/>
            <person name="Amedeo P."/>
            <person name="Galinsky K.J."/>
            <person name="Schobel S."/>
            <person name="Inman J."/>
            <person name="Hostetler J."/>
            <person name="Miller J."/>
            <person name="Hammond M."/>
            <person name="Megy K."/>
            <person name="Lawson D."/>
            <person name="Kodira C."/>
            <person name="Sutton G."/>
            <person name="Meyer J."/>
            <person name="Hill C.A."/>
            <person name="Birren B."/>
            <person name="Nene V."/>
            <person name="Collins F."/>
            <person name="Alarcon-Chaidez F."/>
            <person name="Wikel S."/>
            <person name="Strausberg R."/>
        </authorList>
    </citation>
    <scope>NUCLEOTIDE SEQUENCE [LARGE SCALE GENOMIC DNA]</scope>
    <source>
        <strain evidence="3">Wikel</strain>
        <strain evidence="1">Wikel colony</strain>
    </source>
</reference>
<accession>B7QI41</accession>
<dbReference type="EMBL" id="DS943635">
    <property type="protein sequence ID" value="EEC18513.1"/>
    <property type="molecule type" value="Genomic_DNA"/>
</dbReference>
<reference evidence="2" key="2">
    <citation type="submission" date="2020-05" db="UniProtKB">
        <authorList>
            <consortium name="EnsemblMetazoa"/>
        </authorList>
    </citation>
    <scope>IDENTIFICATION</scope>
    <source>
        <strain evidence="2">wikel</strain>
    </source>
</reference>
<dbReference type="PaxDb" id="6945-B7QI41"/>
<dbReference type="AlphaFoldDB" id="B7QI41"/>
<dbReference type="HOGENOM" id="CLU_3034696_0_0_1"/>
<evidence type="ECO:0000313" key="2">
    <source>
        <dbReference type="EnsemblMetazoa" id="ISCW014199-PA"/>
    </source>
</evidence>